<protein>
    <submittedName>
        <fullName evidence="2">Transposase</fullName>
    </submittedName>
</protein>
<dbReference type="AlphaFoldDB" id="A0A9P1KAL4"/>
<dbReference type="EMBL" id="FO818640">
    <property type="protein sequence ID" value="CDM92739.1"/>
    <property type="molecule type" value="Genomic_DNA"/>
</dbReference>
<evidence type="ECO:0000313" key="3">
    <source>
        <dbReference type="Proteomes" id="UP000032946"/>
    </source>
</evidence>
<dbReference type="Gene3D" id="3.30.420.10">
    <property type="entry name" value="Ribonuclease H-like superfamily/Ribonuclease H"/>
    <property type="match status" value="1"/>
</dbReference>
<dbReference type="InterPro" id="IPR047655">
    <property type="entry name" value="Transpos_IS630-like"/>
</dbReference>
<name>A0A9P1KAL4_9CYAN</name>
<organism evidence="2 3">
    <name type="scientific">Limnospira indica PCC 8005</name>
    <dbReference type="NCBI Taxonomy" id="376219"/>
    <lineage>
        <taxon>Bacteria</taxon>
        <taxon>Bacillati</taxon>
        <taxon>Cyanobacteriota</taxon>
        <taxon>Cyanophyceae</taxon>
        <taxon>Oscillatoriophycideae</taxon>
        <taxon>Oscillatoriales</taxon>
        <taxon>Sirenicapillariaceae</taxon>
        <taxon>Limnospira</taxon>
    </lineage>
</organism>
<feature type="domain" description="Tc1-like transposase DDE" evidence="1">
    <location>
        <begin position="6"/>
        <end position="137"/>
    </location>
</feature>
<dbReference type="Pfam" id="PF13358">
    <property type="entry name" value="DDE_3"/>
    <property type="match status" value="1"/>
</dbReference>
<keyword evidence="3" id="KW-1185">Reference proteome</keyword>
<reference evidence="2 3" key="1">
    <citation type="submission" date="2014-02" db="EMBL/GenBank/DDBJ databases">
        <authorList>
            <person name="Genoscope - CEA"/>
        </authorList>
    </citation>
    <scope>NUCLEOTIDE SEQUENCE [LARGE SCALE GENOMIC DNA]</scope>
    <source>
        <strain evidence="2 3">PCC 8005</strain>
    </source>
</reference>
<evidence type="ECO:0000313" key="2">
    <source>
        <dbReference type="EMBL" id="CDM92739.1"/>
    </source>
</evidence>
<accession>A0A9P1KAL4</accession>
<proteinExistence type="predicted"/>
<dbReference type="GO" id="GO:0003676">
    <property type="term" value="F:nucleic acid binding"/>
    <property type="evidence" value="ECO:0007669"/>
    <property type="project" value="InterPro"/>
</dbReference>
<dbReference type="PANTHER" id="PTHR46564">
    <property type="entry name" value="TRANSPOSASE"/>
    <property type="match status" value="1"/>
</dbReference>
<dbReference type="NCBIfam" id="NF033545">
    <property type="entry name" value="transpos_IS630"/>
    <property type="match status" value="1"/>
</dbReference>
<dbReference type="InterPro" id="IPR036397">
    <property type="entry name" value="RNaseH_sf"/>
</dbReference>
<sequence length="170" mass="19459">MAPEKLVFIDESGLWVGMSRPLARATKGKKVYELRKSYRGQKMTIIGAIKLSGVVATQTLEGSMKKEDFLQFIKLDLLPKLKKGDVVVMDNLNSHHREEVKEMIESVGARVEYLPVYSPEFNPIEMMWSQLKSLVCKFRTETMELLVRLVEVAVSLVDLQCLNNWFTKCC</sequence>
<dbReference type="Proteomes" id="UP000032946">
    <property type="component" value="Chromosome"/>
</dbReference>
<gene>
    <name evidence="2" type="ORF">ARTHRO_10412</name>
</gene>
<dbReference type="PANTHER" id="PTHR46564:SF1">
    <property type="entry name" value="TRANSPOSASE"/>
    <property type="match status" value="1"/>
</dbReference>
<dbReference type="InterPro" id="IPR038717">
    <property type="entry name" value="Tc1-like_DDE_dom"/>
</dbReference>
<evidence type="ECO:0000259" key="1">
    <source>
        <dbReference type="Pfam" id="PF13358"/>
    </source>
</evidence>